<proteinExistence type="predicted"/>
<dbReference type="GO" id="GO:0009094">
    <property type="term" value="P:L-phenylalanine biosynthetic process"/>
    <property type="evidence" value="ECO:0007669"/>
    <property type="project" value="InterPro"/>
</dbReference>
<protein>
    <recommendedName>
        <fullName evidence="6">Prephenate dehydratase domain-containing protein</fullName>
    </recommendedName>
</protein>
<dbReference type="GO" id="GO:0016616">
    <property type="term" value="F:oxidoreductase activity, acting on the CH-OH group of donors, NAD or NADP as acceptor"/>
    <property type="evidence" value="ECO:0007669"/>
    <property type="project" value="InterPro"/>
</dbReference>
<gene>
    <name evidence="7" type="ORF">CBRE1094_LOCUS18951</name>
</gene>
<dbReference type="InterPro" id="IPR001086">
    <property type="entry name" value="Preph_deHydtase"/>
</dbReference>
<dbReference type="Gene3D" id="3.90.180.10">
    <property type="entry name" value="Medium-chain alcohol dehydrogenases, catalytic domain"/>
    <property type="match status" value="1"/>
</dbReference>
<dbReference type="InterPro" id="IPR020843">
    <property type="entry name" value="ER"/>
</dbReference>
<evidence type="ECO:0000256" key="5">
    <source>
        <dbReference type="SAM" id="MobiDB-lite"/>
    </source>
</evidence>
<dbReference type="InterPro" id="IPR013149">
    <property type="entry name" value="ADH-like_C"/>
</dbReference>
<dbReference type="AlphaFoldDB" id="A0A7S2DML8"/>
<dbReference type="CDD" id="cd05283">
    <property type="entry name" value="CAD1"/>
    <property type="match status" value="1"/>
</dbReference>
<dbReference type="SMART" id="SM00829">
    <property type="entry name" value="PKS_ER"/>
    <property type="match status" value="1"/>
</dbReference>
<sequence length="413" mass="44392">MNISVTTHRLVLGATAAGAGAAVVMLVCKHFARLIMVEEPKIAPDERRRPMPPPANAPAPDSTPKTVRAYAAMKPREPMVPHTYELPSTAPPPGFVDLDITHCGMCHSDVHQIDDAWKAASFPLIPGHEIVGTISAVSEDAESRAKFAVGDRACIGVQRGCCGQCEMCHSHLENVCPKILKTYAGPGKDKGGFATMIRFPTAWVFKAPAGLESEYLGPLMCAGITTYSPLKRFGRPGSKVGIIGIGGLGHIGLQFAAAMGFSEVVAISRSPSKEAEARKFGATSFLVTEDATAMADAASSFDMILNTVSGHAPIDPYLNLIKPRGTLACVGLPEKDQKSQMWFQSMVPQERALVGSYLGPYADYEEMLAFATAHNVKPQIELFPAQQINEAITKVRNNTARYRIVLEMNPVMA</sequence>
<dbReference type="GO" id="GO:0004664">
    <property type="term" value="F:prephenate dehydratase activity"/>
    <property type="evidence" value="ECO:0007669"/>
    <property type="project" value="InterPro"/>
</dbReference>
<dbReference type="Pfam" id="PF08240">
    <property type="entry name" value="ADH_N"/>
    <property type="match status" value="1"/>
</dbReference>
<reference evidence="7" key="1">
    <citation type="submission" date="2021-01" db="EMBL/GenBank/DDBJ databases">
        <authorList>
            <person name="Corre E."/>
            <person name="Pelletier E."/>
            <person name="Niang G."/>
            <person name="Scheremetjew M."/>
            <person name="Finn R."/>
            <person name="Kale V."/>
            <person name="Holt S."/>
            <person name="Cochrane G."/>
            <person name="Meng A."/>
            <person name="Brown T."/>
            <person name="Cohen L."/>
        </authorList>
    </citation>
    <scope>NUCLEOTIDE SEQUENCE</scope>
    <source>
        <strain evidence="7">UTEX LB 985</strain>
    </source>
</reference>
<evidence type="ECO:0000259" key="6">
    <source>
        <dbReference type="PROSITE" id="PS51171"/>
    </source>
</evidence>
<dbReference type="Gene3D" id="3.40.50.720">
    <property type="entry name" value="NAD(P)-binding Rossmann-like Domain"/>
    <property type="match status" value="1"/>
</dbReference>
<feature type="region of interest" description="Disordered" evidence="5">
    <location>
        <begin position="43"/>
        <end position="64"/>
    </location>
</feature>
<dbReference type="FunFam" id="3.40.50.720:FF:000022">
    <property type="entry name" value="Cinnamyl alcohol dehydrogenase"/>
    <property type="match status" value="1"/>
</dbReference>
<dbReference type="EMBL" id="HBGU01034692">
    <property type="protein sequence ID" value="CAD9459079.1"/>
    <property type="molecule type" value="Transcribed_RNA"/>
</dbReference>
<keyword evidence="3" id="KW-0862">Zinc</keyword>
<dbReference type="SUPFAM" id="SSF51735">
    <property type="entry name" value="NAD(P)-binding Rossmann-fold domains"/>
    <property type="match status" value="1"/>
</dbReference>
<keyword evidence="4" id="KW-0560">Oxidoreductase</keyword>
<dbReference type="Pfam" id="PF00107">
    <property type="entry name" value="ADH_zinc_N"/>
    <property type="match status" value="1"/>
</dbReference>
<comment type="cofactor">
    <cofactor evidence="1">
        <name>Zn(2+)</name>
        <dbReference type="ChEBI" id="CHEBI:29105"/>
    </cofactor>
</comment>
<dbReference type="PROSITE" id="PS51171">
    <property type="entry name" value="PREPHENATE_DEHYDR_3"/>
    <property type="match status" value="1"/>
</dbReference>
<evidence type="ECO:0000256" key="3">
    <source>
        <dbReference type="ARBA" id="ARBA00022833"/>
    </source>
</evidence>
<evidence type="ECO:0000313" key="7">
    <source>
        <dbReference type="EMBL" id="CAD9459079.1"/>
    </source>
</evidence>
<keyword evidence="2" id="KW-0479">Metal-binding</keyword>
<feature type="domain" description="Prephenate dehydratase" evidence="6">
    <location>
        <begin position="354"/>
        <end position="413"/>
    </location>
</feature>
<evidence type="ECO:0000256" key="1">
    <source>
        <dbReference type="ARBA" id="ARBA00001947"/>
    </source>
</evidence>
<dbReference type="InterPro" id="IPR047109">
    <property type="entry name" value="CAD-like"/>
</dbReference>
<evidence type="ECO:0000256" key="2">
    <source>
        <dbReference type="ARBA" id="ARBA00022723"/>
    </source>
</evidence>
<accession>A0A7S2DML8</accession>
<dbReference type="SUPFAM" id="SSF50129">
    <property type="entry name" value="GroES-like"/>
    <property type="match status" value="1"/>
</dbReference>
<dbReference type="InterPro" id="IPR036291">
    <property type="entry name" value="NAD(P)-bd_dom_sf"/>
</dbReference>
<dbReference type="InterPro" id="IPR013154">
    <property type="entry name" value="ADH-like_N"/>
</dbReference>
<dbReference type="PANTHER" id="PTHR42683">
    <property type="entry name" value="ALDEHYDE REDUCTASE"/>
    <property type="match status" value="1"/>
</dbReference>
<name>A0A7S2DML8_9EUKA</name>
<dbReference type="GO" id="GO:0046872">
    <property type="term" value="F:metal ion binding"/>
    <property type="evidence" value="ECO:0007669"/>
    <property type="project" value="UniProtKB-KW"/>
</dbReference>
<evidence type="ECO:0000256" key="4">
    <source>
        <dbReference type="ARBA" id="ARBA00023002"/>
    </source>
</evidence>
<organism evidence="7">
    <name type="scientific">Haptolina brevifila</name>
    <dbReference type="NCBI Taxonomy" id="156173"/>
    <lineage>
        <taxon>Eukaryota</taxon>
        <taxon>Haptista</taxon>
        <taxon>Haptophyta</taxon>
        <taxon>Prymnesiophyceae</taxon>
        <taxon>Prymnesiales</taxon>
        <taxon>Prymnesiaceae</taxon>
        <taxon>Haptolina</taxon>
    </lineage>
</organism>
<dbReference type="InterPro" id="IPR011032">
    <property type="entry name" value="GroES-like_sf"/>
</dbReference>